<dbReference type="EMBL" id="RKHG01000001">
    <property type="protein sequence ID" value="ROR55069.1"/>
    <property type="molecule type" value="Genomic_DNA"/>
</dbReference>
<accession>A0A3N1ZW41</accession>
<evidence type="ECO:0000313" key="2">
    <source>
        <dbReference type="Proteomes" id="UP000275749"/>
    </source>
</evidence>
<reference evidence="1 2" key="1">
    <citation type="submission" date="2018-11" db="EMBL/GenBank/DDBJ databases">
        <title>Sequencing the genomes of 1000 actinobacteria strains.</title>
        <authorList>
            <person name="Klenk H.-P."/>
        </authorList>
    </citation>
    <scope>NUCLEOTIDE SEQUENCE [LARGE SCALE GENOMIC DNA]</scope>
    <source>
        <strain evidence="1 2">DSM 10546</strain>
    </source>
</reference>
<gene>
    <name evidence="1" type="ORF">EDD41_2320</name>
</gene>
<sequence length="128" mass="14312">MCELPTCLPAATVTRLRAHQLRNQLELISAAAFGNKTGTTITRHRSVGARLLTLLPAPDAPDWDVRYLAVRRARYCYATTCDVLHGRTSAVNVPTSRVKEWEETVSELLRLWPERAGDVVCPDCRQPV</sequence>
<protein>
    <submittedName>
        <fullName evidence="1">Uncharacterized protein</fullName>
    </submittedName>
</protein>
<proteinExistence type="predicted"/>
<evidence type="ECO:0000313" key="1">
    <source>
        <dbReference type="EMBL" id="ROR55069.1"/>
    </source>
</evidence>
<dbReference type="AlphaFoldDB" id="A0A3N1ZW41"/>
<comment type="caution">
    <text evidence="1">The sequence shown here is derived from an EMBL/GenBank/DDBJ whole genome shotgun (WGS) entry which is preliminary data.</text>
</comment>
<dbReference type="Proteomes" id="UP000275749">
    <property type="component" value="Unassembled WGS sequence"/>
</dbReference>
<organism evidence="1 2">
    <name type="scientific">Luteococcus japonicus</name>
    <dbReference type="NCBI Taxonomy" id="33984"/>
    <lineage>
        <taxon>Bacteria</taxon>
        <taxon>Bacillati</taxon>
        <taxon>Actinomycetota</taxon>
        <taxon>Actinomycetes</taxon>
        <taxon>Propionibacteriales</taxon>
        <taxon>Propionibacteriaceae</taxon>
        <taxon>Luteococcus</taxon>
    </lineage>
</organism>
<name>A0A3N1ZW41_9ACTN</name>